<reference evidence="2" key="1">
    <citation type="submission" date="2019-04" db="EMBL/GenBank/DDBJ databases">
        <authorList>
            <person name="Alioto T."/>
            <person name="Alioto T."/>
        </authorList>
    </citation>
    <scope>NUCLEOTIDE SEQUENCE [LARGE SCALE GENOMIC DNA]</scope>
</reference>
<feature type="compositionally biased region" description="Low complexity" evidence="1">
    <location>
        <begin position="76"/>
        <end position="95"/>
    </location>
</feature>
<accession>A0A5E4DBK9</accession>
<evidence type="ECO:0000313" key="2">
    <source>
        <dbReference type="EMBL" id="VTJ91468.1"/>
    </source>
</evidence>
<protein>
    <submittedName>
        <fullName evidence="2">Uncharacterized protein</fullName>
    </submittedName>
</protein>
<feature type="region of interest" description="Disordered" evidence="1">
    <location>
        <begin position="229"/>
        <end position="265"/>
    </location>
</feature>
<feature type="region of interest" description="Disordered" evidence="1">
    <location>
        <begin position="357"/>
        <end position="377"/>
    </location>
</feature>
<evidence type="ECO:0000256" key="1">
    <source>
        <dbReference type="SAM" id="MobiDB-lite"/>
    </source>
</evidence>
<feature type="region of interest" description="Disordered" evidence="1">
    <location>
        <begin position="136"/>
        <end position="171"/>
    </location>
</feature>
<gene>
    <name evidence="2" type="ORF">MONAX_5E020111</name>
</gene>
<keyword evidence="3" id="KW-1185">Reference proteome</keyword>
<sequence>MMGDRRLPDHPQPVELLNLYLGDNLQPHPGVCQRETHGQPGPPEPCGGHTWALDSPETSRPDAPARVSGVEPAHVGRCSSPGTPGGSCPTGSPRPNHSSSTQVVFWAGILQAQMCVLDLEEELEKTEGLRAELRCCVPSSSPGLPGDRDLRPSPAVEEDSGEDSSGPEGESQAWALEGAADSSPEWGAEEESLFFDNPLFLESPCSDTSASGECFSWGFSDSCLDVRTRPHSPQALEPRLLGGTGPRELGSEPDLKGSTAESSGCATPPFPVPSYKLHTSCWAIHGAPTAPAAQEGQVSSLPGLPWGHAEQGLPGATRPRTLFNAGSAGCLRYTADQQDQCGLQNHGKVINATVSAQHHGSEVHRSPHLRGAVSRDM</sequence>
<evidence type="ECO:0000313" key="3">
    <source>
        <dbReference type="Proteomes" id="UP000335636"/>
    </source>
</evidence>
<dbReference type="EMBL" id="CABDUW010008676">
    <property type="protein sequence ID" value="VTJ91468.1"/>
    <property type="molecule type" value="Genomic_DNA"/>
</dbReference>
<dbReference type="Proteomes" id="UP000335636">
    <property type="component" value="Unassembled WGS sequence"/>
</dbReference>
<feature type="region of interest" description="Disordered" evidence="1">
    <location>
        <begin position="25"/>
        <end position="99"/>
    </location>
</feature>
<comment type="caution">
    <text evidence="2">The sequence shown here is derived from an EMBL/GenBank/DDBJ whole genome shotgun (WGS) entry which is preliminary data.</text>
</comment>
<proteinExistence type="predicted"/>
<dbReference type="AlphaFoldDB" id="A0A5E4DBK9"/>
<name>A0A5E4DBK9_MARMO</name>
<organism evidence="2 3">
    <name type="scientific">Marmota monax</name>
    <name type="common">Woodchuck</name>
    <dbReference type="NCBI Taxonomy" id="9995"/>
    <lineage>
        <taxon>Eukaryota</taxon>
        <taxon>Metazoa</taxon>
        <taxon>Chordata</taxon>
        <taxon>Craniata</taxon>
        <taxon>Vertebrata</taxon>
        <taxon>Euteleostomi</taxon>
        <taxon>Mammalia</taxon>
        <taxon>Eutheria</taxon>
        <taxon>Euarchontoglires</taxon>
        <taxon>Glires</taxon>
        <taxon>Rodentia</taxon>
        <taxon>Sciuromorpha</taxon>
        <taxon>Sciuridae</taxon>
        <taxon>Xerinae</taxon>
        <taxon>Marmotini</taxon>
        <taxon>Marmota</taxon>
    </lineage>
</organism>